<reference evidence="1 2" key="1">
    <citation type="submission" date="2017-11" db="EMBL/GenBank/DDBJ databases">
        <title>Complete genome of a free-living desiccation-tolerant cyanobacterium and its photosynthetic adaptation to extreme terrestrial habitat.</title>
        <authorList>
            <person name="Shang J."/>
        </authorList>
    </citation>
    <scope>NUCLEOTIDE SEQUENCE [LARGE SCALE GENOMIC DNA]</scope>
    <source>
        <strain evidence="1 2">CCNUN1</strain>
    </source>
</reference>
<sequence length="53" mass="5938">MTFDFRFAVLAVFNLVTLDVTKYVCQNSCGYSYFNSGELLCFGDYASENQSTG</sequence>
<protein>
    <submittedName>
        <fullName evidence="1">Uncharacterized protein</fullName>
    </submittedName>
</protein>
<dbReference type="Proteomes" id="UP000232003">
    <property type="component" value="Chromosome"/>
</dbReference>
<dbReference type="KEGG" id="nfl:COO91_00449"/>
<gene>
    <name evidence="1" type="ORF">COO91_00449</name>
</gene>
<dbReference type="AlphaFoldDB" id="A0A2K8SGX9"/>
<dbReference type="EMBL" id="CP024785">
    <property type="protein sequence ID" value="AUB34620.1"/>
    <property type="molecule type" value="Genomic_DNA"/>
</dbReference>
<name>A0A2K8SGX9_9NOSO</name>
<organism evidence="1 2">
    <name type="scientific">Nostoc flagelliforme CCNUN1</name>
    <dbReference type="NCBI Taxonomy" id="2038116"/>
    <lineage>
        <taxon>Bacteria</taxon>
        <taxon>Bacillati</taxon>
        <taxon>Cyanobacteriota</taxon>
        <taxon>Cyanophyceae</taxon>
        <taxon>Nostocales</taxon>
        <taxon>Nostocaceae</taxon>
        <taxon>Nostoc</taxon>
    </lineage>
</organism>
<accession>A0A2K8SGX9</accession>
<keyword evidence="2" id="KW-1185">Reference proteome</keyword>
<evidence type="ECO:0000313" key="2">
    <source>
        <dbReference type="Proteomes" id="UP000232003"/>
    </source>
</evidence>
<evidence type="ECO:0000313" key="1">
    <source>
        <dbReference type="EMBL" id="AUB34620.1"/>
    </source>
</evidence>
<proteinExistence type="predicted"/>